<proteinExistence type="predicted"/>
<comment type="caution">
    <text evidence="3">The sequence shown here is derived from an EMBL/GenBank/DDBJ whole genome shotgun (WGS) entry which is preliminary data.</text>
</comment>
<evidence type="ECO:0000313" key="4">
    <source>
        <dbReference type="Proteomes" id="UP000664344"/>
    </source>
</evidence>
<keyword evidence="1" id="KW-0812">Transmembrane</keyword>
<evidence type="ECO:0000256" key="2">
    <source>
        <dbReference type="SAM" id="SignalP"/>
    </source>
</evidence>
<evidence type="ECO:0008006" key="5">
    <source>
        <dbReference type="Google" id="ProtNLM"/>
    </source>
</evidence>
<keyword evidence="1" id="KW-0472">Membrane</keyword>
<keyword evidence="2" id="KW-0732">Signal</keyword>
<dbReference type="RefSeq" id="WP_206556310.1">
    <property type="nucleotide sequence ID" value="NZ_JAFKDB010000001.1"/>
</dbReference>
<feature type="signal peptide" evidence="2">
    <location>
        <begin position="1"/>
        <end position="19"/>
    </location>
</feature>
<reference evidence="3 4" key="1">
    <citation type="submission" date="2021-02" db="EMBL/GenBank/DDBJ databases">
        <title>PHA producing bacteria isolated from coastal sediment in Guangdong, Shenzhen.</title>
        <authorList>
            <person name="Zheng W."/>
            <person name="Yu S."/>
            <person name="Huang Y."/>
        </authorList>
    </citation>
    <scope>NUCLEOTIDE SEQUENCE [LARGE SCALE GENOMIC DNA]</scope>
    <source>
        <strain evidence="3 4">TN21-5</strain>
    </source>
</reference>
<organism evidence="3 4">
    <name type="scientific">Marinobacter daepoensis</name>
    <dbReference type="NCBI Taxonomy" id="262077"/>
    <lineage>
        <taxon>Bacteria</taxon>
        <taxon>Pseudomonadati</taxon>
        <taxon>Pseudomonadota</taxon>
        <taxon>Gammaproteobacteria</taxon>
        <taxon>Pseudomonadales</taxon>
        <taxon>Marinobacteraceae</taxon>
        <taxon>Marinobacter</taxon>
    </lineage>
</organism>
<gene>
    <name evidence="3" type="ORF">JYP53_00005</name>
</gene>
<dbReference type="EMBL" id="JAFKDB010000001">
    <property type="protein sequence ID" value="MBN7768284.1"/>
    <property type="molecule type" value="Genomic_DNA"/>
</dbReference>
<feature type="transmembrane region" description="Helical" evidence="1">
    <location>
        <begin position="56"/>
        <end position="76"/>
    </location>
</feature>
<feature type="transmembrane region" description="Helical" evidence="1">
    <location>
        <begin position="88"/>
        <end position="110"/>
    </location>
</feature>
<evidence type="ECO:0000313" key="3">
    <source>
        <dbReference type="EMBL" id="MBN7768284.1"/>
    </source>
</evidence>
<dbReference type="Proteomes" id="UP000664344">
    <property type="component" value="Unassembled WGS sequence"/>
</dbReference>
<protein>
    <recommendedName>
        <fullName evidence="5">DUF3054 domain-containing protein</fullName>
    </recommendedName>
</protein>
<name>A0ABS3B9K5_9GAMM</name>
<feature type="transmembrane region" description="Helical" evidence="1">
    <location>
        <begin position="29"/>
        <end position="47"/>
    </location>
</feature>
<sequence length="117" mass="12387">MNSKLFVSILIFAPGLAVARPPASDFANPIAGIILLGVILMCVGHWLKGAAENPVGAFRVILACIVGFFIGIGIPMSLMKVDFDPGVWIIPIWIGAWVVAYKVGILIAGVSDDDKQP</sequence>
<evidence type="ECO:0000256" key="1">
    <source>
        <dbReference type="SAM" id="Phobius"/>
    </source>
</evidence>
<keyword evidence="4" id="KW-1185">Reference proteome</keyword>
<feature type="chain" id="PRO_5046975829" description="DUF3054 domain-containing protein" evidence="2">
    <location>
        <begin position="20"/>
        <end position="117"/>
    </location>
</feature>
<accession>A0ABS3B9K5</accession>
<keyword evidence="1" id="KW-1133">Transmembrane helix</keyword>